<proteinExistence type="inferred from homology"/>
<dbReference type="InterPro" id="IPR044861">
    <property type="entry name" value="IPNS-like_FE2OG_OXY"/>
</dbReference>
<dbReference type="GO" id="GO:0005737">
    <property type="term" value="C:cytoplasm"/>
    <property type="evidence" value="ECO:0007669"/>
    <property type="project" value="UniProtKB-SubCell"/>
</dbReference>
<dbReference type="Pfam" id="PF03171">
    <property type="entry name" value="2OG-FeII_Oxy"/>
    <property type="match status" value="1"/>
</dbReference>
<evidence type="ECO:0000256" key="5">
    <source>
        <dbReference type="ARBA" id="ARBA00022723"/>
    </source>
</evidence>
<dbReference type="PROSITE" id="PS51471">
    <property type="entry name" value="FE2OG_OXY"/>
    <property type="match status" value="1"/>
</dbReference>
<dbReference type="PANTHER" id="PTHR47991">
    <property type="entry name" value="OXOGLUTARATE/IRON-DEPENDENT DIOXYGENASE"/>
    <property type="match status" value="1"/>
</dbReference>
<comment type="similarity">
    <text evidence="3 9">Belongs to the iron/ascorbate-dependent oxidoreductase family.</text>
</comment>
<evidence type="ECO:0000313" key="13">
    <source>
        <dbReference type="Proteomes" id="UP001188597"/>
    </source>
</evidence>
<dbReference type="Pfam" id="PF14226">
    <property type="entry name" value="DIOX_N"/>
    <property type="match status" value="1"/>
</dbReference>
<feature type="domain" description="Fe2OG dioxygenase" evidence="11">
    <location>
        <begin position="211"/>
        <end position="311"/>
    </location>
</feature>
<dbReference type="InterPro" id="IPR050295">
    <property type="entry name" value="Plant_2OG-oxidoreductases"/>
</dbReference>
<evidence type="ECO:0000256" key="7">
    <source>
        <dbReference type="ARBA" id="ARBA00023242"/>
    </source>
</evidence>
<name>A0AA89B1H2_9ASTE</name>
<comment type="subcellular location">
    <subcellularLocation>
        <location evidence="2">Cytoplasm</location>
    </subcellularLocation>
    <subcellularLocation>
        <location evidence="1">Nucleus</location>
    </subcellularLocation>
</comment>
<dbReference type="FunFam" id="2.60.120.330:FF:000015">
    <property type="entry name" value="Protein DMR6-LIKE OXYGENASE 1"/>
    <property type="match status" value="1"/>
</dbReference>
<evidence type="ECO:0000259" key="11">
    <source>
        <dbReference type="PROSITE" id="PS51471"/>
    </source>
</evidence>
<dbReference type="InterPro" id="IPR026992">
    <property type="entry name" value="DIOX_N"/>
</dbReference>
<comment type="function">
    <text evidence="8">Involved in the regulation of shoot development and salicylic acid (SA) homeostasis.</text>
</comment>
<dbReference type="SUPFAM" id="SSF51197">
    <property type="entry name" value="Clavaminate synthase-like"/>
    <property type="match status" value="1"/>
</dbReference>
<feature type="region of interest" description="Disordered" evidence="10">
    <location>
        <begin position="1"/>
        <end position="22"/>
    </location>
</feature>
<evidence type="ECO:0000256" key="1">
    <source>
        <dbReference type="ARBA" id="ARBA00004123"/>
    </source>
</evidence>
<keyword evidence="4" id="KW-0963">Cytoplasm</keyword>
<accession>A0AA89B1H2</accession>
<evidence type="ECO:0000256" key="9">
    <source>
        <dbReference type="RuleBase" id="RU003682"/>
    </source>
</evidence>
<evidence type="ECO:0000313" key="12">
    <source>
        <dbReference type="EMBL" id="KAK3025469.1"/>
    </source>
</evidence>
<keyword evidence="7" id="KW-0539">Nucleus</keyword>
<evidence type="ECO:0000256" key="3">
    <source>
        <dbReference type="ARBA" id="ARBA00008056"/>
    </source>
</evidence>
<protein>
    <recommendedName>
        <fullName evidence="11">Fe2OG dioxygenase domain-containing protein</fullName>
    </recommendedName>
</protein>
<evidence type="ECO:0000256" key="6">
    <source>
        <dbReference type="ARBA" id="ARBA00023004"/>
    </source>
</evidence>
<evidence type="ECO:0000256" key="2">
    <source>
        <dbReference type="ARBA" id="ARBA00004496"/>
    </source>
</evidence>
<evidence type="ECO:0000256" key="8">
    <source>
        <dbReference type="ARBA" id="ARBA00059922"/>
    </source>
</evidence>
<keyword evidence="9" id="KW-0560">Oxidoreductase</keyword>
<comment type="caution">
    <text evidence="12">The sequence shown here is derived from an EMBL/GenBank/DDBJ whole genome shotgun (WGS) entry which is preliminary data.</text>
</comment>
<gene>
    <name evidence="12" type="ORF">RJ639_040207</name>
</gene>
<dbReference type="InterPro" id="IPR005123">
    <property type="entry name" value="Oxoglu/Fe-dep_dioxygenase_dom"/>
</dbReference>
<dbReference type="Gene3D" id="2.60.120.330">
    <property type="entry name" value="B-lactam Antibiotic, Isopenicillin N Synthase, Chain"/>
    <property type="match status" value="1"/>
</dbReference>
<keyword evidence="5 9" id="KW-0479">Metal-binding</keyword>
<dbReference type="AlphaFoldDB" id="A0AA89B1H2"/>
<keyword evidence="6 9" id="KW-0408">Iron</keyword>
<dbReference type="GO" id="GO:0046872">
    <property type="term" value="F:metal ion binding"/>
    <property type="evidence" value="ECO:0007669"/>
    <property type="project" value="UniProtKB-KW"/>
</dbReference>
<dbReference type="Proteomes" id="UP001188597">
    <property type="component" value="Unassembled WGS sequence"/>
</dbReference>
<dbReference type="GO" id="GO:0016705">
    <property type="term" value="F:oxidoreductase activity, acting on paired donors, with incorporation or reduction of molecular oxygen"/>
    <property type="evidence" value="ECO:0007669"/>
    <property type="project" value="UniProtKB-ARBA"/>
</dbReference>
<dbReference type="EMBL" id="JAVXUP010000547">
    <property type="protein sequence ID" value="KAK3025469.1"/>
    <property type="molecule type" value="Genomic_DNA"/>
</dbReference>
<reference evidence="12" key="1">
    <citation type="submission" date="2022-12" db="EMBL/GenBank/DDBJ databases">
        <title>Draft genome assemblies for two species of Escallonia (Escalloniales).</title>
        <authorList>
            <person name="Chanderbali A."/>
            <person name="Dervinis C."/>
            <person name="Anghel I."/>
            <person name="Soltis D."/>
            <person name="Soltis P."/>
            <person name="Zapata F."/>
        </authorList>
    </citation>
    <scope>NUCLEOTIDE SEQUENCE</scope>
    <source>
        <strain evidence="12">UCBG64.0493</strain>
        <tissue evidence="12">Leaf</tissue>
    </source>
</reference>
<keyword evidence="13" id="KW-1185">Reference proteome</keyword>
<evidence type="ECO:0000256" key="10">
    <source>
        <dbReference type="SAM" id="MobiDB-lite"/>
    </source>
</evidence>
<dbReference type="InterPro" id="IPR027443">
    <property type="entry name" value="IPNS-like_sf"/>
</dbReference>
<dbReference type="GO" id="GO:0005634">
    <property type="term" value="C:nucleus"/>
    <property type="evidence" value="ECO:0007669"/>
    <property type="project" value="UniProtKB-SubCell"/>
</dbReference>
<evidence type="ECO:0000256" key="4">
    <source>
        <dbReference type="ARBA" id="ARBA00022490"/>
    </source>
</evidence>
<organism evidence="12 13">
    <name type="scientific">Escallonia herrerae</name>
    <dbReference type="NCBI Taxonomy" id="1293975"/>
    <lineage>
        <taxon>Eukaryota</taxon>
        <taxon>Viridiplantae</taxon>
        <taxon>Streptophyta</taxon>
        <taxon>Embryophyta</taxon>
        <taxon>Tracheophyta</taxon>
        <taxon>Spermatophyta</taxon>
        <taxon>Magnoliopsida</taxon>
        <taxon>eudicotyledons</taxon>
        <taxon>Gunneridae</taxon>
        <taxon>Pentapetalae</taxon>
        <taxon>asterids</taxon>
        <taxon>campanulids</taxon>
        <taxon>Escalloniales</taxon>
        <taxon>Escalloniaceae</taxon>
        <taxon>Escallonia</taxon>
    </lineage>
</organism>
<sequence length="362" mass="40215">MIMSTSGEKMQETGTSESSFTSAMTLDQMGLPSVPERYILPPSQRPNPTLSLYPSIFLPVIDLSSLNNPSLRSETIDKVRIACKELGFFQVINHGIPASVMNDASDSAAEFFNLSSEEKMSLASSNVHEPVRYGTSLNHVKDKVHFWRDFIKHYSHPVSNWIDQWPSNPRSYKEKMGNYAKAAYKLQKHLMEVVFESLGLNANYLHDEIEKGSQVMAVNCYPACPEPHLALGMPPHSDYGSLTILNQSSTELQIMDHGKNSHSVPVIEGALVVQLGDQLEIMSNGQYKSVIHRATVNSEKKRLSIASLHSLALEKKVGPAPELVDSQHPISYNEGSFSGFLDYISGNDIMEGRYIDTLKKGP</sequence>